<comment type="subcellular location">
    <subcellularLocation>
        <location evidence="1">Secreted</location>
    </subcellularLocation>
</comment>
<dbReference type="GO" id="GO:0042742">
    <property type="term" value="P:defense response to bacterium"/>
    <property type="evidence" value="ECO:0007669"/>
    <property type="project" value="UniProtKB-KW"/>
</dbReference>
<dbReference type="Proteomes" id="UP000694380">
    <property type="component" value="Unplaced"/>
</dbReference>
<keyword evidence="3" id="KW-0964">Secreted</keyword>
<evidence type="ECO:0000259" key="7">
    <source>
        <dbReference type="Pfam" id="PF00711"/>
    </source>
</evidence>
<feature type="domain" description="Beta-defensin-like" evidence="7">
    <location>
        <begin position="31"/>
        <end position="60"/>
    </location>
</feature>
<keyword evidence="4" id="KW-0211">Defensin</keyword>
<reference evidence="8" key="2">
    <citation type="submission" date="2025-09" db="UniProtKB">
        <authorList>
            <consortium name="Ensembl"/>
        </authorList>
    </citation>
    <scope>IDENTIFICATION</scope>
</reference>
<keyword evidence="9" id="KW-1185">Reference proteome</keyword>
<keyword evidence="6" id="KW-0732">Signal</keyword>
<dbReference type="PANTHER" id="PTHR20515">
    <property type="entry name" value="BETA-DEFENSIN"/>
    <property type="match status" value="1"/>
</dbReference>
<dbReference type="SUPFAM" id="SSF57392">
    <property type="entry name" value="Defensin-like"/>
    <property type="match status" value="1"/>
</dbReference>
<evidence type="ECO:0000313" key="8">
    <source>
        <dbReference type="Ensembl" id="ENSCPBP00000010938.1"/>
    </source>
</evidence>
<dbReference type="GeneTree" id="ENSGT00960000188266"/>
<evidence type="ECO:0000256" key="4">
    <source>
        <dbReference type="ARBA" id="ARBA00022940"/>
    </source>
</evidence>
<dbReference type="OMA" id="HECAQNE"/>
<protein>
    <recommendedName>
        <fullName evidence="7">Beta-defensin-like domain-containing protein</fullName>
    </recommendedName>
</protein>
<dbReference type="Ensembl" id="ENSCPBT00000013136.1">
    <property type="protein sequence ID" value="ENSCPBP00000010938.1"/>
    <property type="gene ID" value="ENSCPBG00000008386.1"/>
</dbReference>
<evidence type="ECO:0000256" key="5">
    <source>
        <dbReference type="ARBA" id="ARBA00023022"/>
    </source>
</evidence>
<evidence type="ECO:0000256" key="3">
    <source>
        <dbReference type="ARBA" id="ARBA00022525"/>
    </source>
</evidence>
<proteinExistence type="inferred from homology"/>
<evidence type="ECO:0000256" key="6">
    <source>
        <dbReference type="SAM" id="SignalP"/>
    </source>
</evidence>
<evidence type="ECO:0000256" key="2">
    <source>
        <dbReference type="ARBA" id="ARBA00007371"/>
    </source>
</evidence>
<dbReference type="GO" id="GO:0031731">
    <property type="term" value="F:CCR6 chemokine receptor binding"/>
    <property type="evidence" value="ECO:0007669"/>
    <property type="project" value="TreeGrafter"/>
</dbReference>
<dbReference type="GO" id="GO:0005615">
    <property type="term" value="C:extracellular space"/>
    <property type="evidence" value="ECO:0007669"/>
    <property type="project" value="TreeGrafter"/>
</dbReference>
<sequence>MKILYLLFAVFFLVLQSSAGFTKCPATNVRECVEYGGLCFGVCPPPFREIGSCGGGVSCCVWRVSSGFHKANVTV</sequence>
<evidence type="ECO:0000313" key="9">
    <source>
        <dbReference type="Proteomes" id="UP000694380"/>
    </source>
</evidence>
<feature type="chain" id="PRO_5034562216" description="Beta-defensin-like domain-containing protein" evidence="6">
    <location>
        <begin position="20"/>
        <end position="75"/>
    </location>
</feature>
<accession>A0A8C3FLJ6</accession>
<dbReference type="GO" id="GO:0042056">
    <property type="term" value="F:chemoattractant activity"/>
    <property type="evidence" value="ECO:0007669"/>
    <property type="project" value="TreeGrafter"/>
</dbReference>
<dbReference type="PANTHER" id="PTHR20515:SF20">
    <property type="entry name" value="GALLINACIN-1-RELATED"/>
    <property type="match status" value="1"/>
</dbReference>
<evidence type="ECO:0000256" key="1">
    <source>
        <dbReference type="ARBA" id="ARBA00004613"/>
    </source>
</evidence>
<name>A0A8C3FLJ6_CHRPI</name>
<reference evidence="8" key="1">
    <citation type="submission" date="2025-08" db="UniProtKB">
        <authorList>
            <consortium name="Ensembl"/>
        </authorList>
    </citation>
    <scope>IDENTIFICATION</scope>
</reference>
<dbReference type="Pfam" id="PF00711">
    <property type="entry name" value="Defensin_beta"/>
    <property type="match status" value="1"/>
</dbReference>
<dbReference type="AlphaFoldDB" id="A0A8C3FLJ6"/>
<keyword evidence="5" id="KW-0044">Antibiotic</keyword>
<comment type="similarity">
    <text evidence="2">Belongs to the beta-defensin family.</text>
</comment>
<dbReference type="InterPro" id="IPR001855">
    <property type="entry name" value="Defensin_beta-like"/>
</dbReference>
<organism evidence="8 9">
    <name type="scientific">Chrysemys picta bellii</name>
    <name type="common">Western painted turtle</name>
    <name type="synonym">Emys bellii</name>
    <dbReference type="NCBI Taxonomy" id="8478"/>
    <lineage>
        <taxon>Eukaryota</taxon>
        <taxon>Metazoa</taxon>
        <taxon>Chordata</taxon>
        <taxon>Craniata</taxon>
        <taxon>Vertebrata</taxon>
        <taxon>Euteleostomi</taxon>
        <taxon>Archelosauria</taxon>
        <taxon>Testudinata</taxon>
        <taxon>Testudines</taxon>
        <taxon>Cryptodira</taxon>
        <taxon>Durocryptodira</taxon>
        <taxon>Testudinoidea</taxon>
        <taxon>Emydidae</taxon>
        <taxon>Chrysemys</taxon>
    </lineage>
</organism>
<dbReference type="GO" id="GO:0060326">
    <property type="term" value="P:cell chemotaxis"/>
    <property type="evidence" value="ECO:0007669"/>
    <property type="project" value="TreeGrafter"/>
</dbReference>
<keyword evidence="4" id="KW-0929">Antimicrobial</keyword>
<feature type="signal peptide" evidence="6">
    <location>
        <begin position="1"/>
        <end position="19"/>
    </location>
</feature>